<accession>A0A1Q5TFI2</accession>
<evidence type="ECO:0000313" key="2">
    <source>
        <dbReference type="EMBL" id="OKO98984.1"/>
    </source>
</evidence>
<dbReference type="AlphaFoldDB" id="A0A1Q5TFI2"/>
<dbReference type="STRING" id="1316194.A0A1Q5TFI2"/>
<gene>
    <name evidence="2" type="ORF">PENSUB_8901</name>
</gene>
<comment type="caution">
    <text evidence="2">The sequence shown here is derived from an EMBL/GenBank/DDBJ whole genome shotgun (WGS) entry which is preliminary data.</text>
</comment>
<feature type="compositionally biased region" description="Basic and acidic residues" evidence="1">
    <location>
        <begin position="373"/>
        <end position="402"/>
    </location>
</feature>
<feature type="compositionally biased region" description="Low complexity" evidence="1">
    <location>
        <begin position="143"/>
        <end position="164"/>
    </location>
</feature>
<dbReference type="EMBL" id="MNBE01000665">
    <property type="protein sequence ID" value="OKO98984.1"/>
    <property type="molecule type" value="Genomic_DNA"/>
</dbReference>
<keyword evidence="3" id="KW-1185">Reference proteome</keyword>
<proteinExistence type="predicted"/>
<feature type="compositionally biased region" description="Polar residues" evidence="1">
    <location>
        <begin position="199"/>
        <end position="208"/>
    </location>
</feature>
<feature type="compositionally biased region" description="Pro residues" evidence="1">
    <location>
        <begin position="217"/>
        <end position="226"/>
    </location>
</feature>
<feature type="region of interest" description="Disordered" evidence="1">
    <location>
        <begin position="143"/>
        <end position="439"/>
    </location>
</feature>
<protein>
    <submittedName>
        <fullName evidence="2">Uncharacterized protein</fullName>
    </submittedName>
</protein>
<dbReference type="Proteomes" id="UP000186955">
    <property type="component" value="Unassembled WGS sequence"/>
</dbReference>
<feature type="compositionally biased region" description="Polar residues" evidence="1">
    <location>
        <begin position="180"/>
        <end position="189"/>
    </location>
</feature>
<feature type="compositionally biased region" description="Polar residues" evidence="1">
    <location>
        <begin position="317"/>
        <end position="329"/>
    </location>
</feature>
<evidence type="ECO:0000256" key="1">
    <source>
        <dbReference type="SAM" id="MobiDB-lite"/>
    </source>
</evidence>
<evidence type="ECO:0000313" key="3">
    <source>
        <dbReference type="Proteomes" id="UP000186955"/>
    </source>
</evidence>
<sequence>MHNLPPAPGPWAGPETMQRWLQAKVEEDRRCQEEEKTRQETMKLERRKVDHAILVDALRAGVPPHLAPLVVGGIDGPVDAKLATPEMMQDMADMTRHSSVPPHRPQVHPGASQPATLPSLSQQFSTQPAGEYLRDMRTLPSNAYASSAQNQSPVVRNSSSQLSAGGVGGGSGGRPPFVSTVITSNNTPTGHLPRPMEMTAQSRSNSGLHTVHALGAPQPPSNPPPRGQHESRPRRPSPSIAFHHWIPPGQSQPQASSNRVQEEHVLPSNGSVHMRPEIQGSPGRKRKSLSIHHQLPPPSSRSSGLTEGSSRHGRQSPAGSQSGQTSVQGDSRRHSDVSNPQEAPATEKGHTDNHSQSVERPRTHTNSLGTAERGPHEPRRRSTGERVTQEDNNRGSDREEQRFYFSRGRVPDAEDKYDPSPDSENGTRSSAMAHWGDRE</sequence>
<feature type="region of interest" description="Disordered" evidence="1">
    <location>
        <begin position="96"/>
        <end position="127"/>
    </location>
</feature>
<reference evidence="2 3" key="1">
    <citation type="submission" date="2016-10" db="EMBL/GenBank/DDBJ databases">
        <title>Genome sequence of the ascomycete fungus Penicillium subrubescens.</title>
        <authorList>
            <person name="De Vries R.P."/>
            <person name="Peng M."/>
            <person name="Dilokpimol A."/>
            <person name="Hilden K."/>
            <person name="Makela M.R."/>
            <person name="Grigoriev I."/>
            <person name="Riley R."/>
            <person name="Granchi Z."/>
        </authorList>
    </citation>
    <scope>NUCLEOTIDE SEQUENCE [LARGE SCALE GENOMIC DNA]</scope>
    <source>
        <strain evidence="2 3">CBS 132785</strain>
    </source>
</reference>
<feature type="compositionally biased region" description="Polar residues" evidence="1">
    <location>
        <begin position="113"/>
        <end position="127"/>
    </location>
</feature>
<feature type="compositionally biased region" description="Polar residues" evidence="1">
    <location>
        <begin position="249"/>
        <end position="259"/>
    </location>
</feature>
<feature type="compositionally biased region" description="Basic and acidic residues" evidence="1">
    <location>
        <begin position="345"/>
        <end position="362"/>
    </location>
</feature>
<feature type="compositionally biased region" description="Basic and acidic residues" evidence="1">
    <location>
        <begin position="409"/>
        <end position="419"/>
    </location>
</feature>
<organism evidence="2 3">
    <name type="scientific">Penicillium subrubescens</name>
    <dbReference type="NCBI Taxonomy" id="1316194"/>
    <lineage>
        <taxon>Eukaryota</taxon>
        <taxon>Fungi</taxon>
        <taxon>Dikarya</taxon>
        <taxon>Ascomycota</taxon>
        <taxon>Pezizomycotina</taxon>
        <taxon>Eurotiomycetes</taxon>
        <taxon>Eurotiomycetidae</taxon>
        <taxon>Eurotiales</taxon>
        <taxon>Aspergillaceae</taxon>
        <taxon>Penicillium</taxon>
    </lineage>
</organism>
<name>A0A1Q5TFI2_9EURO</name>